<accession>G2XZV9</accession>
<dbReference type="InParanoid" id="G2XZV9"/>
<evidence type="ECO:0000313" key="1">
    <source>
        <dbReference type="EMBL" id="CCD45996.1"/>
    </source>
</evidence>
<dbReference type="AlphaFoldDB" id="G2XZV9"/>
<dbReference type="EMBL" id="FQ790278">
    <property type="protein sequence ID" value="CCD45996.1"/>
    <property type="molecule type" value="Genomic_DNA"/>
</dbReference>
<protein>
    <submittedName>
        <fullName evidence="1">Uncharacterized protein</fullName>
    </submittedName>
</protein>
<name>G2XZV9_BOTF4</name>
<sequence>MFPAPGNALVIRGVIAPGGRCDVDATRPVTARQLDALRMAERGNGVVEGWSERIRLCVGGVRMRNLIWVALCA</sequence>
<gene>
    <name evidence="1" type="ORF">BofuT4_uP050140.1</name>
</gene>
<evidence type="ECO:0000313" key="2">
    <source>
        <dbReference type="Proteomes" id="UP000008177"/>
    </source>
</evidence>
<proteinExistence type="predicted"/>
<reference evidence="2" key="1">
    <citation type="journal article" date="2011" name="PLoS Genet.">
        <title>Genomic analysis of the necrotrophic fungal pathogens Sclerotinia sclerotiorum and Botrytis cinerea.</title>
        <authorList>
            <person name="Amselem J."/>
            <person name="Cuomo C.A."/>
            <person name="van Kan J.A."/>
            <person name="Viaud M."/>
            <person name="Benito E.P."/>
            <person name="Couloux A."/>
            <person name="Coutinho P.M."/>
            <person name="de Vries R.P."/>
            <person name="Dyer P.S."/>
            <person name="Fillinger S."/>
            <person name="Fournier E."/>
            <person name="Gout L."/>
            <person name="Hahn M."/>
            <person name="Kohn L."/>
            <person name="Lapalu N."/>
            <person name="Plummer K.M."/>
            <person name="Pradier J.M."/>
            <person name="Quevillon E."/>
            <person name="Sharon A."/>
            <person name="Simon A."/>
            <person name="ten Have A."/>
            <person name="Tudzynski B."/>
            <person name="Tudzynski P."/>
            <person name="Wincker P."/>
            <person name="Andrew M."/>
            <person name="Anthouard V."/>
            <person name="Beever R.E."/>
            <person name="Beffa R."/>
            <person name="Benoit I."/>
            <person name="Bouzid O."/>
            <person name="Brault B."/>
            <person name="Chen Z."/>
            <person name="Choquer M."/>
            <person name="Collemare J."/>
            <person name="Cotton P."/>
            <person name="Danchin E.G."/>
            <person name="Da Silva C."/>
            <person name="Gautier A."/>
            <person name="Giraud C."/>
            <person name="Giraud T."/>
            <person name="Gonzalez C."/>
            <person name="Grossetete S."/>
            <person name="Guldener U."/>
            <person name="Henrissat B."/>
            <person name="Howlett B.J."/>
            <person name="Kodira C."/>
            <person name="Kretschmer M."/>
            <person name="Lappartient A."/>
            <person name="Leroch M."/>
            <person name="Levis C."/>
            <person name="Mauceli E."/>
            <person name="Neuveglise C."/>
            <person name="Oeser B."/>
            <person name="Pearson M."/>
            <person name="Poulain J."/>
            <person name="Poussereau N."/>
            <person name="Quesneville H."/>
            <person name="Rascle C."/>
            <person name="Schumacher J."/>
            <person name="Segurens B."/>
            <person name="Sexton A."/>
            <person name="Silva E."/>
            <person name="Sirven C."/>
            <person name="Soanes D.M."/>
            <person name="Talbot N.J."/>
            <person name="Templeton M."/>
            <person name="Yandava C."/>
            <person name="Yarden O."/>
            <person name="Zeng Q."/>
            <person name="Rollins J.A."/>
            <person name="Lebrun M.H."/>
            <person name="Dickman M."/>
        </authorList>
    </citation>
    <scope>NUCLEOTIDE SEQUENCE [LARGE SCALE GENOMIC DNA]</scope>
    <source>
        <strain evidence="2">T4</strain>
    </source>
</reference>
<dbReference type="HOGENOM" id="CLU_2704530_0_0_1"/>
<dbReference type="Proteomes" id="UP000008177">
    <property type="component" value="Unplaced contigs"/>
</dbReference>
<organism evidence="1 2">
    <name type="scientific">Botryotinia fuckeliana (strain T4)</name>
    <name type="common">Noble rot fungus</name>
    <name type="synonym">Botrytis cinerea</name>
    <dbReference type="NCBI Taxonomy" id="999810"/>
    <lineage>
        <taxon>Eukaryota</taxon>
        <taxon>Fungi</taxon>
        <taxon>Dikarya</taxon>
        <taxon>Ascomycota</taxon>
        <taxon>Pezizomycotina</taxon>
        <taxon>Leotiomycetes</taxon>
        <taxon>Helotiales</taxon>
        <taxon>Sclerotiniaceae</taxon>
        <taxon>Botrytis</taxon>
    </lineage>
</organism>